<dbReference type="InterPro" id="IPR000914">
    <property type="entry name" value="SBP_5_dom"/>
</dbReference>
<dbReference type="GO" id="GO:1904680">
    <property type="term" value="F:peptide transmembrane transporter activity"/>
    <property type="evidence" value="ECO:0007669"/>
    <property type="project" value="TreeGrafter"/>
</dbReference>
<evidence type="ECO:0000256" key="4">
    <source>
        <dbReference type="SAM" id="Phobius"/>
    </source>
</evidence>
<keyword evidence="7" id="KW-1185">Reference proteome</keyword>
<proteinExistence type="inferred from homology"/>
<dbReference type="PANTHER" id="PTHR30290">
    <property type="entry name" value="PERIPLASMIC BINDING COMPONENT OF ABC TRANSPORTER"/>
    <property type="match status" value="1"/>
</dbReference>
<protein>
    <submittedName>
        <fullName evidence="6">ABC transporter substrate-binding protein</fullName>
    </submittedName>
</protein>
<dbReference type="AlphaFoldDB" id="A0A8J6HZF5"/>
<dbReference type="GO" id="GO:0043190">
    <property type="term" value="C:ATP-binding cassette (ABC) transporter complex"/>
    <property type="evidence" value="ECO:0007669"/>
    <property type="project" value="InterPro"/>
</dbReference>
<dbReference type="Gene3D" id="3.40.190.10">
    <property type="entry name" value="Periplasmic binding protein-like II"/>
    <property type="match status" value="1"/>
</dbReference>
<dbReference type="GO" id="GO:0042597">
    <property type="term" value="C:periplasmic space"/>
    <property type="evidence" value="ECO:0007669"/>
    <property type="project" value="UniProtKB-ARBA"/>
</dbReference>
<organism evidence="6 7">
    <name type="scientific">Capillibacterium thermochitinicola</name>
    <dbReference type="NCBI Taxonomy" id="2699427"/>
    <lineage>
        <taxon>Bacteria</taxon>
        <taxon>Bacillati</taxon>
        <taxon>Bacillota</taxon>
        <taxon>Capillibacterium</taxon>
    </lineage>
</organism>
<keyword evidence="4" id="KW-1133">Transmembrane helix</keyword>
<reference evidence="6" key="1">
    <citation type="submission" date="2020-06" db="EMBL/GenBank/DDBJ databases">
        <title>Novel chitinolytic bacterium.</title>
        <authorList>
            <person name="Ungkulpasvich U."/>
            <person name="Kosugi A."/>
            <person name="Uke A."/>
        </authorList>
    </citation>
    <scope>NUCLEOTIDE SEQUENCE</scope>
    <source>
        <strain evidence="6">UUS1-1</strain>
    </source>
</reference>
<evidence type="ECO:0000256" key="1">
    <source>
        <dbReference type="ARBA" id="ARBA00005695"/>
    </source>
</evidence>
<dbReference type="CDD" id="cd08516">
    <property type="entry name" value="PBP2_NikA_DppA_OppA_like_11"/>
    <property type="match status" value="1"/>
</dbReference>
<comment type="caution">
    <text evidence="6">The sequence shown here is derived from an EMBL/GenBank/DDBJ whole genome shotgun (WGS) entry which is preliminary data.</text>
</comment>
<dbReference type="EMBL" id="JAAKDE010000007">
    <property type="protein sequence ID" value="MBA2132735.1"/>
    <property type="molecule type" value="Genomic_DNA"/>
</dbReference>
<evidence type="ECO:0000259" key="5">
    <source>
        <dbReference type="Pfam" id="PF00496"/>
    </source>
</evidence>
<dbReference type="SUPFAM" id="SSF53850">
    <property type="entry name" value="Periplasmic binding protein-like II"/>
    <property type="match status" value="1"/>
</dbReference>
<evidence type="ECO:0000256" key="2">
    <source>
        <dbReference type="ARBA" id="ARBA00022448"/>
    </source>
</evidence>
<dbReference type="Pfam" id="PF00496">
    <property type="entry name" value="SBP_bac_5"/>
    <property type="match status" value="1"/>
</dbReference>
<name>A0A8J6HZF5_9FIRM</name>
<sequence>MRIRFSLLHLGVLIGILLVSVVFLRLRVDKGEKKAIENKVVVVIPQDPDYLDPHLASAAGTYEVMFNVYEGLLKPAPDGTLLPALAERYTVSADGLTYTFYLRPGVKFHNGQTVTTADVQYSLERLMGTRTGQPLSPFFVKVESVEVPDAARIILKLKEVDASLLSNLTTASIVPKDYQNLNTQPIGTGPFRFVEYRPGQRVLLEKFDGYWQAGRPSLDQVEFRIIPDREAALIALKNGAVDIYPRIDINRTAELGEDFSVLQDEQNLVQILAMNLKRKPFTDPRVRQAVNHAIDKDELIDLAAFGYGTKLGSGLSPAMPAYYEPGLEDLYPPDPEKARQLLAEAGYPNGFRAKLTVPSNYPFHVDTAQIIVEQLKKVGIEVEIELVEWAVWLQRVYQGRDYEMTIIGLAGKLDPLPILIRYTSDYANNFFNYANAEFDRLYQQAAAESDEEKRATLYKKAQRILAEDAAAVFLMDPHYTVALRKELAGYQMYPIYVQDLSTVHWAKKNPR</sequence>
<keyword evidence="4" id="KW-0812">Transmembrane</keyword>
<dbReference type="Gene3D" id="3.10.105.10">
    <property type="entry name" value="Dipeptide-binding Protein, Domain 3"/>
    <property type="match status" value="1"/>
</dbReference>
<dbReference type="InterPro" id="IPR030678">
    <property type="entry name" value="Peptide/Ni-bd"/>
</dbReference>
<feature type="transmembrane region" description="Helical" evidence="4">
    <location>
        <begin position="6"/>
        <end position="26"/>
    </location>
</feature>
<dbReference type="InterPro" id="IPR039424">
    <property type="entry name" value="SBP_5"/>
</dbReference>
<accession>A0A8J6HZF5</accession>
<dbReference type="GO" id="GO:0015833">
    <property type="term" value="P:peptide transport"/>
    <property type="evidence" value="ECO:0007669"/>
    <property type="project" value="TreeGrafter"/>
</dbReference>
<comment type="similarity">
    <text evidence="1">Belongs to the bacterial solute-binding protein 5 family.</text>
</comment>
<feature type="domain" description="Solute-binding protein family 5" evidence="5">
    <location>
        <begin position="81"/>
        <end position="427"/>
    </location>
</feature>
<dbReference type="RefSeq" id="WP_181339186.1">
    <property type="nucleotide sequence ID" value="NZ_JAAKDE010000007.1"/>
</dbReference>
<dbReference type="Proteomes" id="UP000657177">
    <property type="component" value="Unassembled WGS sequence"/>
</dbReference>
<gene>
    <name evidence="6" type="ORF">G5B42_04150</name>
</gene>
<keyword evidence="4" id="KW-0472">Membrane</keyword>
<keyword evidence="2" id="KW-0813">Transport</keyword>
<evidence type="ECO:0000313" key="6">
    <source>
        <dbReference type="EMBL" id="MBA2132735.1"/>
    </source>
</evidence>
<keyword evidence="3" id="KW-0732">Signal</keyword>
<evidence type="ECO:0000313" key="7">
    <source>
        <dbReference type="Proteomes" id="UP000657177"/>
    </source>
</evidence>
<dbReference type="PIRSF" id="PIRSF002741">
    <property type="entry name" value="MppA"/>
    <property type="match status" value="1"/>
</dbReference>
<dbReference type="PANTHER" id="PTHR30290:SF9">
    <property type="entry name" value="OLIGOPEPTIDE-BINDING PROTEIN APPA"/>
    <property type="match status" value="1"/>
</dbReference>
<evidence type="ECO:0000256" key="3">
    <source>
        <dbReference type="ARBA" id="ARBA00022729"/>
    </source>
</evidence>